<comment type="caution">
    <text evidence="3">The sequence shown here is derived from an EMBL/GenBank/DDBJ whole genome shotgun (WGS) entry which is preliminary data.</text>
</comment>
<organism evidence="3 4">
    <name type="scientific">Spinactinospora alkalitolerans</name>
    <dbReference type="NCBI Taxonomy" id="687207"/>
    <lineage>
        <taxon>Bacteria</taxon>
        <taxon>Bacillati</taxon>
        <taxon>Actinomycetota</taxon>
        <taxon>Actinomycetes</taxon>
        <taxon>Streptosporangiales</taxon>
        <taxon>Nocardiopsidaceae</taxon>
        <taxon>Spinactinospora</taxon>
    </lineage>
</organism>
<feature type="domain" description="GmrSD restriction endonucleases N-terminal" evidence="1">
    <location>
        <begin position="12"/>
        <end position="230"/>
    </location>
</feature>
<dbReference type="AlphaFoldDB" id="A0A852U411"/>
<dbReference type="Pfam" id="PF03235">
    <property type="entry name" value="GmrSD_N"/>
    <property type="match status" value="1"/>
</dbReference>
<dbReference type="EMBL" id="JACCCC010000001">
    <property type="protein sequence ID" value="NYE48844.1"/>
    <property type="molecule type" value="Genomic_DNA"/>
</dbReference>
<evidence type="ECO:0000259" key="1">
    <source>
        <dbReference type="Pfam" id="PF03235"/>
    </source>
</evidence>
<gene>
    <name evidence="3" type="ORF">HDA32_003964</name>
</gene>
<dbReference type="PANTHER" id="PTHR35149">
    <property type="entry name" value="SLL5132 PROTEIN"/>
    <property type="match status" value="1"/>
</dbReference>
<accession>A0A852U411</accession>
<name>A0A852U411_9ACTN</name>
<evidence type="ECO:0000313" key="3">
    <source>
        <dbReference type="EMBL" id="NYE48844.1"/>
    </source>
</evidence>
<evidence type="ECO:0000313" key="4">
    <source>
        <dbReference type="Proteomes" id="UP000589036"/>
    </source>
</evidence>
<feature type="domain" description="GmrSD restriction endonucleases C-terminal" evidence="2">
    <location>
        <begin position="427"/>
        <end position="549"/>
    </location>
</feature>
<keyword evidence="4" id="KW-1185">Reference proteome</keyword>
<dbReference type="InterPro" id="IPR004919">
    <property type="entry name" value="GmrSD_N"/>
</dbReference>
<evidence type="ECO:0008006" key="5">
    <source>
        <dbReference type="Google" id="ProtNLM"/>
    </source>
</evidence>
<dbReference type="Proteomes" id="UP000589036">
    <property type="component" value="Unassembled WGS sequence"/>
</dbReference>
<sequence length="557" mass="63579">MQQLEAHEVPLHKLFCSDYDFQIPDYQRPYAWEVEQAAQLRDDLIEALDRDSDEPYFLGSVVLVKNKQSSNAEVIDGQQRLTTLTILLAVLRDLTDDAELRGNLEGMIAESGNKILRLAPKPRLKLRPRDAEFFETHVQITGSIQGLLDLKPDALKTEAQQAIHANADALHSVLKDWSEERRLALVSMLGARTYLVVVSTPDLNSAHRIFSVMNDRGLNLSAADIFKSKIIGDLAPEISDVYADKWENAEEALGRDDFADIFLHLRMIFSGERAKVELLKEFPRQVLDKYLPRKAAEFVDDVLLPYTDAYIQVRDQSYTASAGAEKVNAWFKRLAQLDNSDWRPPALWAVRNHGDDPHWLDAFFRSLERLAASMLIRRAYASTRAQRYADLLRELAAGKGLDARHFELSDVEKRDTVRALDGDLYLSTKVRKYVLLRLDEVLADASGVVYDHSVVTVEHVLPQNPKPDSIWLASFDEEERMRWTHALANLVLLNRRKNSEAQNYDFGQKKAKYFIGKKGIVTFALTSQVLNHGEWTPDVLEGRQEELLQALREEWDL</sequence>
<evidence type="ECO:0000259" key="2">
    <source>
        <dbReference type="Pfam" id="PF07510"/>
    </source>
</evidence>
<protein>
    <recommendedName>
        <fullName evidence="5">DUF262 domain-containing protein</fullName>
    </recommendedName>
</protein>
<dbReference type="Pfam" id="PF07510">
    <property type="entry name" value="GmrSD_C"/>
    <property type="match status" value="1"/>
</dbReference>
<dbReference type="InterPro" id="IPR011089">
    <property type="entry name" value="GmrSD_C"/>
</dbReference>
<dbReference type="RefSeq" id="WP_179644604.1">
    <property type="nucleotide sequence ID" value="NZ_BAAAYY010000010.1"/>
</dbReference>
<proteinExistence type="predicted"/>
<dbReference type="PANTHER" id="PTHR35149:SF2">
    <property type="entry name" value="DUF262 DOMAIN-CONTAINING PROTEIN"/>
    <property type="match status" value="1"/>
</dbReference>
<reference evidence="3 4" key="1">
    <citation type="submission" date="2020-07" db="EMBL/GenBank/DDBJ databases">
        <title>Sequencing the genomes of 1000 actinobacteria strains.</title>
        <authorList>
            <person name="Klenk H.-P."/>
        </authorList>
    </citation>
    <scope>NUCLEOTIDE SEQUENCE [LARGE SCALE GENOMIC DNA]</scope>
    <source>
        <strain evidence="3 4">CXB654</strain>
    </source>
</reference>